<comment type="caution">
    <text evidence="2">The sequence shown here is derived from an EMBL/GenBank/DDBJ whole genome shotgun (WGS) entry which is preliminary data.</text>
</comment>
<dbReference type="AlphaFoldDB" id="A0A4V2SK74"/>
<dbReference type="GO" id="GO:0016020">
    <property type="term" value="C:membrane"/>
    <property type="evidence" value="ECO:0007669"/>
    <property type="project" value="InterPro"/>
</dbReference>
<sequence>MRIKRQTAPYYQYPSRGRQLYIRYGYLNGKVNYLSFEAIQDEKLGLVFPVTILMEKSHLTIEQKKVDLIAGMAVTAEIKTGERRVIDYLLSPFKTALDESFKER</sequence>
<dbReference type="EMBL" id="SLXJ01000002">
    <property type="protein sequence ID" value="TCP18446.1"/>
    <property type="molecule type" value="Genomic_DNA"/>
</dbReference>
<dbReference type="PROSITE" id="PS00543">
    <property type="entry name" value="HLYD_FAMILY"/>
    <property type="match status" value="1"/>
</dbReference>
<reference evidence="2 3" key="1">
    <citation type="submission" date="2019-03" db="EMBL/GenBank/DDBJ databases">
        <title>Genomic Encyclopedia of Type Strains, Phase IV (KMG-IV): sequencing the most valuable type-strain genomes for metagenomic binning, comparative biology and taxonomic classification.</title>
        <authorList>
            <person name="Goeker M."/>
        </authorList>
    </citation>
    <scope>NUCLEOTIDE SEQUENCE [LARGE SCALE GENOMIC DNA]</scope>
    <source>
        <strain evidence="2 3">DSM 16380</strain>
    </source>
</reference>
<dbReference type="Pfam" id="PF26002">
    <property type="entry name" value="Beta-barrel_AprE"/>
    <property type="match status" value="1"/>
</dbReference>
<dbReference type="InterPro" id="IPR006144">
    <property type="entry name" value="Secretion_HlyD_CS"/>
</dbReference>
<evidence type="ECO:0000313" key="3">
    <source>
        <dbReference type="Proteomes" id="UP000295537"/>
    </source>
</evidence>
<organism evidence="2 3">
    <name type="scientific">Nicoletella semolina</name>
    <dbReference type="NCBI Taxonomy" id="271160"/>
    <lineage>
        <taxon>Bacteria</taxon>
        <taxon>Pseudomonadati</taxon>
        <taxon>Pseudomonadota</taxon>
        <taxon>Gammaproteobacteria</taxon>
        <taxon>Pasteurellales</taxon>
        <taxon>Pasteurellaceae</taxon>
        <taxon>Nicoletella</taxon>
    </lineage>
</organism>
<name>A0A4V2SK74_9PAST</name>
<evidence type="ECO:0000259" key="1">
    <source>
        <dbReference type="Pfam" id="PF26002"/>
    </source>
</evidence>
<gene>
    <name evidence="2" type="ORF">EV693_102126</name>
</gene>
<protein>
    <recommendedName>
        <fullName evidence="1">AprE-like beta-barrel domain-containing protein</fullName>
    </recommendedName>
</protein>
<accession>A0A4V2SK74</accession>
<dbReference type="RefSeq" id="WP_207906465.1">
    <property type="nucleotide sequence ID" value="NZ_LVXA01000001.1"/>
</dbReference>
<dbReference type="Proteomes" id="UP000295537">
    <property type="component" value="Unassembled WGS sequence"/>
</dbReference>
<feature type="domain" description="AprE-like beta-barrel" evidence="1">
    <location>
        <begin position="23"/>
        <end position="81"/>
    </location>
</feature>
<dbReference type="GO" id="GO:0009306">
    <property type="term" value="P:protein secretion"/>
    <property type="evidence" value="ECO:0007669"/>
    <property type="project" value="InterPro"/>
</dbReference>
<evidence type="ECO:0000313" key="2">
    <source>
        <dbReference type="EMBL" id="TCP18446.1"/>
    </source>
</evidence>
<dbReference type="PRINTS" id="PR01490">
    <property type="entry name" value="RTXTOXIND"/>
</dbReference>
<proteinExistence type="predicted"/>
<keyword evidence="3" id="KW-1185">Reference proteome</keyword>
<dbReference type="InterPro" id="IPR058982">
    <property type="entry name" value="Beta-barrel_AprE"/>
</dbReference>